<dbReference type="EMBL" id="AVOT02001525">
    <property type="protein sequence ID" value="MBW0467217.1"/>
    <property type="molecule type" value="Genomic_DNA"/>
</dbReference>
<dbReference type="PANTHER" id="PTHR33246">
    <property type="entry name" value="CCHC-TYPE DOMAIN-CONTAINING PROTEIN"/>
    <property type="match status" value="1"/>
</dbReference>
<accession>A0A9Q3GI05</accession>
<dbReference type="AlphaFoldDB" id="A0A9Q3GI05"/>
<sequence>MTKTTAFSLFACYFNNQNHGLNLTGRNCQQRFATYMAKYISTNRFSKETGARLKMEELGGLTLSGKLEAMCPCYDCMDKLFGQRGNVQPAHAIDSRKISGGDIVDFTIIRNAFKESMSITSEEDFISDWYESQRNDSHSKKLDENIDNTTITCSNVNMESVTKNIKKVENSKLTNIVKKGIFSNTPEASQGFKKIKMEKASPVFKNPQQDIKLLFLKYYAEAERKCWAEEQIFKKEQLQCHKSENQN</sequence>
<evidence type="ECO:0000313" key="2">
    <source>
        <dbReference type="Proteomes" id="UP000765509"/>
    </source>
</evidence>
<evidence type="ECO:0000313" key="1">
    <source>
        <dbReference type="EMBL" id="MBW0467217.1"/>
    </source>
</evidence>
<comment type="caution">
    <text evidence="1">The sequence shown here is derived from an EMBL/GenBank/DDBJ whole genome shotgun (WGS) entry which is preliminary data.</text>
</comment>
<organism evidence="1 2">
    <name type="scientific">Austropuccinia psidii MF-1</name>
    <dbReference type="NCBI Taxonomy" id="1389203"/>
    <lineage>
        <taxon>Eukaryota</taxon>
        <taxon>Fungi</taxon>
        <taxon>Dikarya</taxon>
        <taxon>Basidiomycota</taxon>
        <taxon>Pucciniomycotina</taxon>
        <taxon>Pucciniomycetes</taxon>
        <taxon>Pucciniales</taxon>
        <taxon>Sphaerophragmiaceae</taxon>
        <taxon>Austropuccinia</taxon>
    </lineage>
</organism>
<gene>
    <name evidence="1" type="ORF">O181_006932</name>
</gene>
<protein>
    <submittedName>
        <fullName evidence="1">Uncharacterized protein</fullName>
    </submittedName>
</protein>
<keyword evidence="2" id="KW-1185">Reference proteome</keyword>
<dbReference type="Proteomes" id="UP000765509">
    <property type="component" value="Unassembled WGS sequence"/>
</dbReference>
<name>A0A9Q3GI05_9BASI</name>
<dbReference type="OrthoDB" id="2424990at2759"/>
<proteinExistence type="predicted"/>
<reference evidence="1" key="1">
    <citation type="submission" date="2021-03" db="EMBL/GenBank/DDBJ databases">
        <title>Draft genome sequence of rust myrtle Austropuccinia psidii MF-1, a brazilian biotype.</title>
        <authorList>
            <person name="Quecine M.C."/>
            <person name="Pachon D.M.R."/>
            <person name="Bonatelli M.L."/>
            <person name="Correr F.H."/>
            <person name="Franceschini L.M."/>
            <person name="Leite T.F."/>
            <person name="Margarido G.R.A."/>
            <person name="Almeida C.A."/>
            <person name="Ferrarezi J.A."/>
            <person name="Labate C.A."/>
        </authorList>
    </citation>
    <scope>NUCLEOTIDE SEQUENCE</scope>
    <source>
        <strain evidence="1">MF-1</strain>
    </source>
</reference>
<dbReference type="PANTHER" id="PTHR33246:SF51">
    <property type="entry name" value="MYB_SANT-LIKE DOMAIN-CONTAINING PROTEIN"/>
    <property type="match status" value="1"/>
</dbReference>